<reference evidence="2 3" key="1">
    <citation type="submission" date="2019-06" db="EMBL/GenBank/DDBJ databases">
        <title>Draft genomes of female and male turbot (Scophthalmus maximus).</title>
        <authorList>
            <person name="Xu H."/>
            <person name="Xu X.-W."/>
            <person name="Shao C."/>
            <person name="Chen S."/>
        </authorList>
    </citation>
    <scope>NUCLEOTIDE SEQUENCE [LARGE SCALE GENOMIC DNA]</scope>
    <source>
        <strain evidence="2">Ysfricsl-2016a</strain>
        <tissue evidence="2">Blood</tissue>
    </source>
</reference>
<gene>
    <name evidence="2" type="ORF">F2P81_012281</name>
</gene>
<proteinExistence type="predicted"/>
<dbReference type="EMBL" id="VEVO01000011">
    <property type="protein sequence ID" value="KAF0034523.1"/>
    <property type="molecule type" value="Genomic_DNA"/>
</dbReference>
<accession>A0A6A4SK50</accession>
<dbReference type="AlphaFoldDB" id="A0A6A4SK50"/>
<feature type="compositionally biased region" description="Basic and acidic residues" evidence="1">
    <location>
        <begin position="23"/>
        <end position="33"/>
    </location>
</feature>
<comment type="caution">
    <text evidence="2">The sequence shown here is derived from an EMBL/GenBank/DDBJ whole genome shotgun (WGS) entry which is preliminary data.</text>
</comment>
<evidence type="ECO:0000256" key="1">
    <source>
        <dbReference type="SAM" id="MobiDB-lite"/>
    </source>
</evidence>
<sequence>MAATVQPHNITPSSPINPVDSGRASDKERQKGGEQRFLCQINVIPLRLFFGCEHYAAIMVHYGEVTETEQSAVMDVGSRAGLSLLCLSSGVREALPQNGRGSTNMAPVLRGV</sequence>
<dbReference type="Proteomes" id="UP000438429">
    <property type="component" value="Unassembled WGS sequence"/>
</dbReference>
<evidence type="ECO:0000313" key="3">
    <source>
        <dbReference type="Proteomes" id="UP000438429"/>
    </source>
</evidence>
<protein>
    <submittedName>
        <fullName evidence="2">Uncharacterized protein</fullName>
    </submittedName>
</protein>
<feature type="region of interest" description="Disordered" evidence="1">
    <location>
        <begin position="1"/>
        <end position="33"/>
    </location>
</feature>
<feature type="compositionally biased region" description="Polar residues" evidence="1">
    <location>
        <begin position="1"/>
        <end position="16"/>
    </location>
</feature>
<name>A0A6A4SK50_SCOMX</name>
<organism evidence="2 3">
    <name type="scientific">Scophthalmus maximus</name>
    <name type="common">Turbot</name>
    <name type="synonym">Psetta maxima</name>
    <dbReference type="NCBI Taxonomy" id="52904"/>
    <lineage>
        <taxon>Eukaryota</taxon>
        <taxon>Metazoa</taxon>
        <taxon>Chordata</taxon>
        <taxon>Craniata</taxon>
        <taxon>Vertebrata</taxon>
        <taxon>Euteleostomi</taxon>
        <taxon>Actinopterygii</taxon>
        <taxon>Neopterygii</taxon>
        <taxon>Teleostei</taxon>
        <taxon>Neoteleostei</taxon>
        <taxon>Acanthomorphata</taxon>
        <taxon>Carangaria</taxon>
        <taxon>Pleuronectiformes</taxon>
        <taxon>Pleuronectoidei</taxon>
        <taxon>Scophthalmidae</taxon>
        <taxon>Scophthalmus</taxon>
    </lineage>
</organism>
<evidence type="ECO:0000313" key="2">
    <source>
        <dbReference type="EMBL" id="KAF0034523.1"/>
    </source>
</evidence>